<gene>
    <name evidence="2" type="ORF">SAMN04244571_04554</name>
</gene>
<protein>
    <submittedName>
        <fullName evidence="2">TIR domain-containing protein</fullName>
    </submittedName>
</protein>
<dbReference type="InterPro" id="IPR000157">
    <property type="entry name" value="TIR_dom"/>
</dbReference>
<dbReference type="Gene3D" id="3.40.50.10140">
    <property type="entry name" value="Toll/interleukin-1 receptor homology (TIR) domain"/>
    <property type="match status" value="1"/>
</dbReference>
<dbReference type="InterPro" id="IPR035897">
    <property type="entry name" value="Toll_tir_struct_dom_sf"/>
</dbReference>
<dbReference type="Pfam" id="PF13676">
    <property type="entry name" value="TIR_2"/>
    <property type="match status" value="1"/>
</dbReference>
<dbReference type="PROSITE" id="PS50104">
    <property type="entry name" value="TIR"/>
    <property type="match status" value="1"/>
</dbReference>
<proteinExistence type="predicted"/>
<evidence type="ECO:0000259" key="1">
    <source>
        <dbReference type="PROSITE" id="PS50104"/>
    </source>
</evidence>
<dbReference type="Proteomes" id="UP000198861">
    <property type="component" value="Unassembled WGS sequence"/>
</dbReference>
<sequence length="174" mass="19912">MGNKYIFISYKRADPTTMVAQQLFKRIVVNLKGHGFEDPFFDRKSIDAGDSWEPMIDQALDRTTHFIALLSDDYWLSEQCQRELVGAVTRWEQHGVPKLLFVLTERMDPSALVIERGQGGAAVQKKFPQVERLSQINFLGPYDAAGRLIRLNCTDHNILGDQLFSLIQDIRKIT</sequence>
<dbReference type="SUPFAM" id="SSF52200">
    <property type="entry name" value="Toll/Interleukin receptor TIR domain"/>
    <property type="match status" value="1"/>
</dbReference>
<feature type="domain" description="TIR" evidence="1">
    <location>
        <begin position="2"/>
        <end position="174"/>
    </location>
</feature>
<name>A0A1I1CLI2_9GAMM</name>
<dbReference type="EMBL" id="FOKJ01000144">
    <property type="protein sequence ID" value="SFB63531.1"/>
    <property type="molecule type" value="Genomic_DNA"/>
</dbReference>
<accession>A0A1I1CLI2</accession>
<dbReference type="RefSeq" id="WP_175525869.1">
    <property type="nucleotide sequence ID" value="NZ_FOKJ01000144.1"/>
</dbReference>
<reference evidence="2 3" key="1">
    <citation type="submission" date="2016-10" db="EMBL/GenBank/DDBJ databases">
        <authorList>
            <person name="Varghese N."/>
            <person name="Submissions S."/>
        </authorList>
    </citation>
    <scope>NUCLEOTIDE SEQUENCE [LARGE SCALE GENOMIC DNA]</scope>
    <source>
        <strain evidence="2 3">DSM 282</strain>
    </source>
</reference>
<keyword evidence="3" id="KW-1185">Reference proteome</keyword>
<evidence type="ECO:0000313" key="3">
    <source>
        <dbReference type="Proteomes" id="UP000198861"/>
    </source>
</evidence>
<comment type="caution">
    <text evidence="2">The sequence shown here is derived from an EMBL/GenBank/DDBJ whole genome shotgun (WGS) entry which is preliminary data.</text>
</comment>
<organism evidence="2 3">
    <name type="scientific">Azotobacter beijerinckii</name>
    <dbReference type="NCBI Taxonomy" id="170623"/>
    <lineage>
        <taxon>Bacteria</taxon>
        <taxon>Pseudomonadati</taxon>
        <taxon>Pseudomonadota</taxon>
        <taxon>Gammaproteobacteria</taxon>
        <taxon>Pseudomonadales</taxon>
        <taxon>Pseudomonadaceae</taxon>
        <taxon>Azotobacter</taxon>
    </lineage>
</organism>
<evidence type="ECO:0000313" key="2">
    <source>
        <dbReference type="EMBL" id="SFB63531.1"/>
    </source>
</evidence>